<dbReference type="Pfam" id="PF20123">
    <property type="entry name" value="DUF6513"/>
    <property type="match status" value="1"/>
</dbReference>
<organism evidence="2 3">
    <name type="scientific">Methanothrix thermoacetophila (strain DSM 6194 / JCM 14653 / NBRC 101360 / PT)</name>
    <name type="common">Methanosaeta thermophila</name>
    <dbReference type="NCBI Taxonomy" id="349307"/>
    <lineage>
        <taxon>Archaea</taxon>
        <taxon>Methanobacteriati</taxon>
        <taxon>Methanobacteriota</taxon>
        <taxon>Stenosarchaea group</taxon>
        <taxon>Methanomicrobia</taxon>
        <taxon>Methanotrichales</taxon>
        <taxon>Methanotrichaceae</taxon>
        <taxon>Methanothrix</taxon>
    </lineage>
</organism>
<dbReference type="SUPFAM" id="SSF51717">
    <property type="entry name" value="Dihydropteroate synthetase-like"/>
    <property type="match status" value="1"/>
</dbReference>
<reference evidence="2 3" key="1">
    <citation type="submission" date="2006-10" db="EMBL/GenBank/DDBJ databases">
        <title>Complete sequence of Methanosaeta thermophila PT.</title>
        <authorList>
            <consortium name="US DOE Joint Genome Institute"/>
            <person name="Copeland A."/>
            <person name="Lucas S."/>
            <person name="Lapidus A."/>
            <person name="Barry K."/>
            <person name="Detter J.C."/>
            <person name="Glavina del Rio T."/>
            <person name="Hammon N."/>
            <person name="Israni S."/>
            <person name="Pitluck S."/>
            <person name="Chain P."/>
            <person name="Malfatti S."/>
            <person name="Shin M."/>
            <person name="Vergez L."/>
            <person name="Schmutz J."/>
            <person name="Larimer F."/>
            <person name="Land M."/>
            <person name="Hauser L."/>
            <person name="Kyrpides N."/>
            <person name="Kim E."/>
            <person name="Smith K.S."/>
            <person name="Ingram-Smith C."/>
            <person name="Richardson P."/>
        </authorList>
    </citation>
    <scope>NUCLEOTIDE SEQUENCE [LARGE SCALE GENOMIC DNA]</scope>
    <source>
        <strain evidence="3">DSM 6194 / JCM 14653 / NBRC 101360 / PT</strain>
    </source>
</reference>
<dbReference type="AlphaFoldDB" id="A0B733"/>
<dbReference type="InterPro" id="IPR005236">
    <property type="entry name" value="Dihydropt_synth"/>
</dbReference>
<dbReference type="Proteomes" id="UP000000674">
    <property type="component" value="Chromosome"/>
</dbReference>
<dbReference type="EMBL" id="CP000477">
    <property type="protein sequence ID" value="ABK14507.1"/>
    <property type="molecule type" value="Genomic_DNA"/>
</dbReference>
<accession>A0B733</accession>
<dbReference type="GeneID" id="4461868"/>
<dbReference type="PROSITE" id="PS50972">
    <property type="entry name" value="PTERIN_BINDING"/>
    <property type="match status" value="1"/>
</dbReference>
<sequence length="482" mass="52418">MKVLLLTGRLAEDDVRNAVNSARMPADVLVLDLDIAAFITPEHVKRAAPDGYDLIMLPGLITSDFSDVERELGTKIRLGPKNAADITHVLDHIEEIELSSRTPACALIAERLARNAEETLRRIEQRARPTVVVRGVGIGGGSRMKVLAEIVDAPRVGDGALEDKIRYYESQGADMIDLGFPLDATTDDVRRVVRIARRFTELPVSIDTLRPDLILAGVESGADMILSIDGSNMHAVADALLERDVPAVVIPGPGDLESNVTAALELGLTVIADPVLSPPLNGFADSIARYIDFRRAHPDTPLFLGVGNVTELIDADSQGVNAILAAIGAEVGASILFTPEYSPKARGSIKELRRAAEMMALARERRSPPKDLGEDLLILKEKRPRPEVVPPDHLDVMSARSSRMFVLDPAGSFRIGLCGDEIVAVHDRMVIKGRTAREILDTAIDLNLVSRLDHAAYLGRELEKAEIALRLGKSYTQDEELF</sequence>
<dbReference type="KEGG" id="mtp:Mthe_0717"/>
<dbReference type="STRING" id="349307.Mthe_0717"/>
<feature type="domain" description="Pterin-binding" evidence="1">
    <location>
        <begin position="130"/>
        <end position="360"/>
    </location>
</feature>
<dbReference type="Pfam" id="PF14251">
    <property type="entry name" value="PterinBD-DUF4346"/>
    <property type="match status" value="1"/>
</dbReference>
<name>A0B733_METTP</name>
<evidence type="ECO:0000313" key="2">
    <source>
        <dbReference type="EMBL" id="ABK14507.1"/>
    </source>
</evidence>
<protein>
    <submittedName>
        <fullName evidence="2">Dihydropteroate synthase-related protein</fullName>
    </submittedName>
</protein>
<dbReference type="InterPro" id="IPR045406">
    <property type="entry name" value="DUF6513"/>
</dbReference>
<dbReference type="InterPro" id="IPR025595">
    <property type="entry name" value="PterinBD-DUF4346"/>
</dbReference>
<dbReference type="InterPro" id="IPR011005">
    <property type="entry name" value="Dihydropteroate_synth-like_sf"/>
</dbReference>
<dbReference type="Gene3D" id="3.20.20.20">
    <property type="entry name" value="Dihydropteroate synthase-like"/>
    <property type="match status" value="1"/>
</dbReference>
<dbReference type="GO" id="GO:0042558">
    <property type="term" value="P:pteridine-containing compound metabolic process"/>
    <property type="evidence" value="ECO:0007669"/>
    <property type="project" value="InterPro"/>
</dbReference>
<dbReference type="InterPro" id="IPR000489">
    <property type="entry name" value="Pterin-binding_dom"/>
</dbReference>
<gene>
    <name evidence="2" type="ordered locus">Mthe_0717</name>
</gene>
<dbReference type="RefSeq" id="WP_011695903.1">
    <property type="nucleotide sequence ID" value="NC_008553.1"/>
</dbReference>
<dbReference type="Pfam" id="PF00809">
    <property type="entry name" value="Pterin_bind"/>
    <property type="match status" value="1"/>
</dbReference>
<keyword evidence="3" id="KW-1185">Reference proteome</keyword>
<evidence type="ECO:0000313" key="3">
    <source>
        <dbReference type="Proteomes" id="UP000000674"/>
    </source>
</evidence>
<proteinExistence type="predicted"/>
<dbReference type="NCBIfam" id="TIGR00284">
    <property type="entry name" value="dihydropteroate synthase-like protein"/>
    <property type="match status" value="1"/>
</dbReference>
<evidence type="ECO:0000259" key="1">
    <source>
        <dbReference type="PROSITE" id="PS50972"/>
    </source>
</evidence>
<dbReference type="HOGENOM" id="CLU_041129_0_0_2"/>
<dbReference type="OrthoDB" id="70327at2157"/>